<proteinExistence type="predicted"/>
<dbReference type="EMBL" id="JAAWWK010000002">
    <property type="protein sequence ID" value="NKI17082.1"/>
    <property type="molecule type" value="Genomic_DNA"/>
</dbReference>
<keyword evidence="2" id="KW-1185">Reference proteome</keyword>
<evidence type="ECO:0000313" key="1">
    <source>
        <dbReference type="EMBL" id="NKI17082.1"/>
    </source>
</evidence>
<dbReference type="Proteomes" id="UP000765845">
    <property type="component" value="Unassembled WGS sequence"/>
</dbReference>
<dbReference type="RefSeq" id="WP_168449611.1">
    <property type="nucleotide sequence ID" value="NZ_JAAWWK010000002.1"/>
</dbReference>
<gene>
    <name evidence="1" type="ORF">HCU74_06560</name>
</gene>
<comment type="caution">
    <text evidence="1">The sequence shown here is derived from an EMBL/GenBank/DDBJ whole genome shotgun (WGS) entry which is preliminary data.</text>
</comment>
<accession>A0ABX1GFC3</accession>
<evidence type="ECO:0000313" key="2">
    <source>
        <dbReference type="Proteomes" id="UP000765845"/>
    </source>
</evidence>
<name>A0ABX1GFC3_9GAMM</name>
<organism evidence="1 2">
    <name type="scientific">Spongiibacter thalassae</name>
    <dbReference type="NCBI Taxonomy" id="2721624"/>
    <lineage>
        <taxon>Bacteria</taxon>
        <taxon>Pseudomonadati</taxon>
        <taxon>Pseudomonadota</taxon>
        <taxon>Gammaproteobacteria</taxon>
        <taxon>Cellvibrionales</taxon>
        <taxon>Spongiibacteraceae</taxon>
        <taxon>Spongiibacter</taxon>
    </lineage>
</organism>
<sequence>MRSIPSPVALEIECRASPFLRWALLGVLCSCIVFLSQPWLAFSEPAFWLCALADGENAAGNSACVGGVAQVLRLGVTLAAAGYGGAMLKRYTADPCYAQLRLRRHRDEWALYTNGTFHPVLLRWEFVSRYLLIACIGLNGRDYRVPILWDQLAADAHRQLRCLALHAADG</sequence>
<protein>
    <submittedName>
        <fullName evidence="1">Uncharacterized protein</fullName>
    </submittedName>
</protein>
<reference evidence="1 2" key="1">
    <citation type="submission" date="2020-04" db="EMBL/GenBank/DDBJ databases">
        <authorList>
            <person name="Yoon J."/>
        </authorList>
    </citation>
    <scope>NUCLEOTIDE SEQUENCE [LARGE SCALE GENOMIC DNA]</scope>
    <source>
        <strain evidence="1 2">KMU-166</strain>
    </source>
</reference>